<keyword evidence="1" id="KW-0472">Membrane</keyword>
<protein>
    <submittedName>
        <fullName evidence="2">Uncharacterized protein</fullName>
    </submittedName>
</protein>
<reference evidence="2" key="2">
    <citation type="submission" date="2012-06" db="EMBL/GenBank/DDBJ databases">
        <authorList>
            <person name="Yu Y."/>
            <person name="Currie J."/>
            <person name="Lomeli R."/>
            <person name="Angelova A."/>
            <person name="Collura K."/>
            <person name="Wissotski M."/>
            <person name="Campos D."/>
            <person name="Kudrna D."/>
            <person name="Golser W."/>
            <person name="Ashely E."/>
            <person name="Descour A."/>
            <person name="Fernandes J."/>
            <person name="Soderlund C."/>
            <person name="Walbot V."/>
        </authorList>
    </citation>
    <scope>NUCLEOTIDE SEQUENCE</scope>
    <source>
        <strain evidence="2">B73</strain>
    </source>
</reference>
<sequence length="184" mass="19912">MEVSNKTPWPSTGKNASWPMRTTLLSPSPELAGFFFDSLDNANTCRDAVSVVKQVSAFAWLVLLNLCQIFPQQIQPLYIAFVGTPVIAAAGSLQATLSRRRRLLVILVLLSVAVLSGFRHLYLLNRRRLLLGDGGRARRRRGGSVAAGIFGWEEAGDEAEGAGAVALTMGEPHQSREWGSTGSC</sequence>
<keyword evidence="1" id="KW-0812">Transmembrane</keyword>
<evidence type="ECO:0000313" key="2">
    <source>
        <dbReference type="EMBL" id="ACR36910.1"/>
    </source>
</evidence>
<keyword evidence="1" id="KW-1133">Transmembrane helix</keyword>
<organism evidence="2">
    <name type="scientific">Zea mays</name>
    <name type="common">Maize</name>
    <dbReference type="NCBI Taxonomy" id="4577"/>
    <lineage>
        <taxon>Eukaryota</taxon>
        <taxon>Viridiplantae</taxon>
        <taxon>Streptophyta</taxon>
        <taxon>Embryophyta</taxon>
        <taxon>Tracheophyta</taxon>
        <taxon>Spermatophyta</taxon>
        <taxon>Magnoliopsida</taxon>
        <taxon>Liliopsida</taxon>
        <taxon>Poales</taxon>
        <taxon>Poaceae</taxon>
        <taxon>PACMAD clade</taxon>
        <taxon>Panicoideae</taxon>
        <taxon>Andropogonodae</taxon>
        <taxon>Andropogoneae</taxon>
        <taxon>Tripsacinae</taxon>
        <taxon>Zea</taxon>
    </lineage>
</organism>
<dbReference type="EMBL" id="BT086557">
    <property type="protein sequence ID" value="ACR36910.1"/>
    <property type="molecule type" value="mRNA"/>
</dbReference>
<reference evidence="2" key="1">
    <citation type="journal article" date="2009" name="PLoS Genet.">
        <title>Sequencing, mapping, and analysis of 27,455 maize full-length cDNAs.</title>
        <authorList>
            <person name="Soderlund C."/>
            <person name="Descour A."/>
            <person name="Kudrna D."/>
            <person name="Bomhoff M."/>
            <person name="Boyd L."/>
            <person name="Currie J."/>
            <person name="Angelova A."/>
            <person name="Collura K."/>
            <person name="Wissotski M."/>
            <person name="Ashley E."/>
            <person name="Morrow D."/>
            <person name="Fernandes J."/>
            <person name="Walbot V."/>
            <person name="Yu Y."/>
        </authorList>
    </citation>
    <scope>NUCLEOTIDE SEQUENCE</scope>
    <source>
        <strain evidence="2">B73</strain>
    </source>
</reference>
<name>C4J6W0_MAIZE</name>
<proteinExistence type="evidence at transcript level"/>
<evidence type="ECO:0000256" key="1">
    <source>
        <dbReference type="SAM" id="Phobius"/>
    </source>
</evidence>
<feature type="transmembrane region" description="Helical" evidence="1">
    <location>
        <begin position="103"/>
        <end position="122"/>
    </location>
</feature>
<accession>C4J6W0</accession>
<feature type="transmembrane region" description="Helical" evidence="1">
    <location>
        <begin position="77"/>
        <end position="97"/>
    </location>
</feature>
<dbReference type="AlphaFoldDB" id="C4J6W0"/>